<feature type="transmembrane region" description="Helical" evidence="10">
    <location>
        <begin position="323"/>
        <end position="343"/>
    </location>
</feature>
<evidence type="ECO:0000256" key="3">
    <source>
        <dbReference type="ARBA" id="ARBA00022606"/>
    </source>
</evidence>
<keyword evidence="12" id="KW-1185">Reference proteome</keyword>
<reference evidence="11 12" key="1">
    <citation type="journal article" date="2022" name="Allergy">
        <title>Genome assembly and annotation of Periplaneta americana reveal a comprehensive cockroach allergen profile.</title>
        <authorList>
            <person name="Wang L."/>
            <person name="Xiong Q."/>
            <person name="Saelim N."/>
            <person name="Wang L."/>
            <person name="Nong W."/>
            <person name="Wan A.T."/>
            <person name="Shi M."/>
            <person name="Liu X."/>
            <person name="Cao Q."/>
            <person name="Hui J.H.L."/>
            <person name="Sookrung N."/>
            <person name="Leung T.F."/>
            <person name="Tungtrongchitr A."/>
            <person name="Tsui S.K.W."/>
        </authorList>
    </citation>
    <scope>NUCLEOTIDE SEQUENCE [LARGE SCALE GENOMIC DNA]</scope>
    <source>
        <strain evidence="11">PWHHKU_190912</strain>
    </source>
</reference>
<organism evidence="11 12">
    <name type="scientific">Periplaneta americana</name>
    <name type="common">American cockroach</name>
    <name type="synonym">Blatta americana</name>
    <dbReference type="NCBI Taxonomy" id="6978"/>
    <lineage>
        <taxon>Eukaryota</taxon>
        <taxon>Metazoa</taxon>
        <taxon>Ecdysozoa</taxon>
        <taxon>Arthropoda</taxon>
        <taxon>Hexapoda</taxon>
        <taxon>Insecta</taxon>
        <taxon>Pterygota</taxon>
        <taxon>Neoptera</taxon>
        <taxon>Polyneoptera</taxon>
        <taxon>Dictyoptera</taxon>
        <taxon>Blattodea</taxon>
        <taxon>Blattoidea</taxon>
        <taxon>Blattidae</taxon>
        <taxon>Blattinae</taxon>
        <taxon>Periplaneta</taxon>
    </lineage>
</organism>
<feature type="transmembrane region" description="Helical" evidence="10">
    <location>
        <begin position="88"/>
        <end position="106"/>
    </location>
</feature>
<dbReference type="EMBL" id="JAJSOF020000021">
    <property type="protein sequence ID" value="KAJ4437206.1"/>
    <property type="molecule type" value="Genomic_DNA"/>
</dbReference>
<evidence type="ECO:0000256" key="2">
    <source>
        <dbReference type="ARBA" id="ARBA00022475"/>
    </source>
</evidence>
<comment type="similarity">
    <text evidence="10">Belongs to the insect chemoreceptor superfamily. Heteromeric odorant receptor channel (TC 1.A.69) family.</text>
</comment>
<evidence type="ECO:0000256" key="4">
    <source>
        <dbReference type="ARBA" id="ARBA00022692"/>
    </source>
</evidence>
<feature type="transmembrane region" description="Helical" evidence="10">
    <location>
        <begin position="288"/>
        <end position="311"/>
    </location>
</feature>
<keyword evidence="6 10" id="KW-1133">Transmembrane helix</keyword>
<protein>
    <recommendedName>
        <fullName evidence="10">Odorant receptor</fullName>
    </recommendedName>
</protein>
<evidence type="ECO:0000313" key="11">
    <source>
        <dbReference type="EMBL" id="KAJ4437206.1"/>
    </source>
</evidence>
<keyword evidence="8 10" id="KW-0675">Receptor</keyword>
<keyword evidence="2" id="KW-1003">Cell membrane</keyword>
<comment type="subcellular location">
    <subcellularLocation>
        <location evidence="1 10">Cell membrane</location>
        <topology evidence="1 10">Multi-pass membrane protein</topology>
    </subcellularLocation>
</comment>
<evidence type="ECO:0000256" key="6">
    <source>
        <dbReference type="ARBA" id="ARBA00022989"/>
    </source>
</evidence>
<evidence type="ECO:0000256" key="10">
    <source>
        <dbReference type="RuleBase" id="RU351113"/>
    </source>
</evidence>
<dbReference type="InterPro" id="IPR004117">
    <property type="entry name" value="7tm6_olfct_rcpt"/>
</dbReference>
<evidence type="ECO:0000256" key="8">
    <source>
        <dbReference type="ARBA" id="ARBA00023170"/>
    </source>
</evidence>
<dbReference type="Proteomes" id="UP001148838">
    <property type="component" value="Unassembled WGS sequence"/>
</dbReference>
<accession>A0ABQ8STY4</accession>
<feature type="transmembrane region" description="Helical" evidence="10">
    <location>
        <begin position="207"/>
        <end position="229"/>
    </location>
</feature>
<name>A0ABQ8STY4_PERAM</name>
<keyword evidence="5 10" id="KW-0552">Olfaction</keyword>
<keyword evidence="3 10" id="KW-0716">Sensory transduction</keyword>
<sequence length="443" mass="50813">MHMKTCLVSKRFDDDEELKTSVVGWLQSQTAEFYVSKLVKRIYNNTVERLFQQIESFTWEDMPHRNPETGELTMAGFIPQMNKFVKRFALLMYAVHIIVRCARVYYGKLMYDTLYPFDTSVHPVVEIVLLTQITVHFTAECRPNNHSVECAPCIMAVDLNIKRQRICLSWSQATKGNIEGGEFDSVLWIEFGLAQWSERLVFSMFRLSLYIIGAPYAYVTFVTVACTQLQKVKESLLKMKAISESEQSEDGRCNKEKEELRMQEEFNDIVRLHQQVISYINTLEDMMCLLLGGILFFILALQCTAAFAAVMSLESKNDLSRAIYLYLIVTFTGVIYCGFGTMLSQETLYHHETTQIYSQHAHRRLSLTTDSTRLPGASAIERIPNLTGEQSDGITVFRIPPMTSLMLHRCRTGAINLQRWWKSLSAAIRNLIASCIGRELADE</sequence>
<comment type="caution">
    <text evidence="10">Lacks conserved residue(s) required for the propagation of feature annotation.</text>
</comment>
<keyword evidence="7 10" id="KW-0472">Membrane</keyword>
<dbReference type="PANTHER" id="PTHR21137:SF35">
    <property type="entry name" value="ODORANT RECEPTOR 19A-RELATED"/>
    <property type="match status" value="1"/>
</dbReference>
<keyword evidence="4 10" id="KW-0812">Transmembrane</keyword>
<evidence type="ECO:0000256" key="7">
    <source>
        <dbReference type="ARBA" id="ARBA00023136"/>
    </source>
</evidence>
<comment type="caution">
    <text evidence="11">The sequence shown here is derived from an EMBL/GenBank/DDBJ whole genome shotgun (WGS) entry which is preliminary data.</text>
</comment>
<evidence type="ECO:0000256" key="1">
    <source>
        <dbReference type="ARBA" id="ARBA00004651"/>
    </source>
</evidence>
<evidence type="ECO:0000256" key="5">
    <source>
        <dbReference type="ARBA" id="ARBA00022725"/>
    </source>
</evidence>
<dbReference type="PANTHER" id="PTHR21137">
    <property type="entry name" value="ODORANT RECEPTOR"/>
    <property type="match status" value="1"/>
</dbReference>
<evidence type="ECO:0000256" key="9">
    <source>
        <dbReference type="ARBA" id="ARBA00023224"/>
    </source>
</evidence>
<dbReference type="Pfam" id="PF02949">
    <property type="entry name" value="7tm_6"/>
    <property type="match status" value="1"/>
</dbReference>
<proteinExistence type="inferred from homology"/>
<keyword evidence="9 10" id="KW-0807">Transducer</keyword>
<evidence type="ECO:0000313" key="12">
    <source>
        <dbReference type="Proteomes" id="UP001148838"/>
    </source>
</evidence>
<gene>
    <name evidence="11" type="ORF">ANN_17341</name>
</gene>